<organism evidence="2 3">
    <name type="scientific">Tritrichomonas musculus</name>
    <dbReference type="NCBI Taxonomy" id="1915356"/>
    <lineage>
        <taxon>Eukaryota</taxon>
        <taxon>Metamonada</taxon>
        <taxon>Parabasalia</taxon>
        <taxon>Tritrichomonadida</taxon>
        <taxon>Tritrichomonadidae</taxon>
        <taxon>Tritrichomonas</taxon>
    </lineage>
</organism>
<gene>
    <name evidence="2" type="ORF">M9Y10_031571</name>
</gene>
<name>A0ABR2H0Y7_9EUKA</name>
<protein>
    <submittedName>
        <fullName evidence="2">Uncharacterized protein</fullName>
    </submittedName>
</protein>
<proteinExistence type="predicted"/>
<evidence type="ECO:0000256" key="1">
    <source>
        <dbReference type="SAM" id="MobiDB-lite"/>
    </source>
</evidence>
<sequence length="86" mass="9454">MEDSISISDSTETNEDENDPDKPNITVDDKKEVHIRLSDQGETEEGSIVAAPKEFYPSNAAKDPVISHYSESKEVTPGKSKCCILI</sequence>
<dbReference type="Proteomes" id="UP001470230">
    <property type="component" value="Unassembled WGS sequence"/>
</dbReference>
<feature type="region of interest" description="Disordered" evidence="1">
    <location>
        <begin position="1"/>
        <end position="31"/>
    </location>
</feature>
<evidence type="ECO:0000313" key="3">
    <source>
        <dbReference type="Proteomes" id="UP001470230"/>
    </source>
</evidence>
<dbReference type="EMBL" id="JAPFFF010000050">
    <property type="protein sequence ID" value="KAK8839859.1"/>
    <property type="molecule type" value="Genomic_DNA"/>
</dbReference>
<keyword evidence="3" id="KW-1185">Reference proteome</keyword>
<accession>A0ABR2H0Y7</accession>
<feature type="compositionally biased region" description="Polar residues" evidence="1">
    <location>
        <begin position="1"/>
        <end position="11"/>
    </location>
</feature>
<evidence type="ECO:0000313" key="2">
    <source>
        <dbReference type="EMBL" id="KAK8839859.1"/>
    </source>
</evidence>
<comment type="caution">
    <text evidence="2">The sequence shown here is derived from an EMBL/GenBank/DDBJ whole genome shotgun (WGS) entry which is preliminary data.</text>
</comment>
<reference evidence="2 3" key="1">
    <citation type="submission" date="2024-04" db="EMBL/GenBank/DDBJ databases">
        <title>Tritrichomonas musculus Genome.</title>
        <authorList>
            <person name="Alves-Ferreira E."/>
            <person name="Grigg M."/>
            <person name="Lorenzi H."/>
            <person name="Galac M."/>
        </authorList>
    </citation>
    <scope>NUCLEOTIDE SEQUENCE [LARGE SCALE GENOMIC DNA]</scope>
    <source>
        <strain evidence="2 3">EAF2021</strain>
    </source>
</reference>